<dbReference type="InterPro" id="IPR011006">
    <property type="entry name" value="CheY-like_superfamily"/>
</dbReference>
<accession>A0A9D2AN15</accession>
<comment type="caution">
    <text evidence="8">The sequence shown here is derived from an EMBL/GenBank/DDBJ whole genome shotgun (WGS) entry which is preliminary data.</text>
</comment>
<organism evidence="8 9">
    <name type="scientific">Candidatus Blautia pullistercoris</name>
    <dbReference type="NCBI Taxonomy" id="2838499"/>
    <lineage>
        <taxon>Bacteria</taxon>
        <taxon>Bacillati</taxon>
        <taxon>Bacillota</taxon>
        <taxon>Clostridia</taxon>
        <taxon>Lachnospirales</taxon>
        <taxon>Lachnospiraceae</taxon>
        <taxon>Blautia</taxon>
    </lineage>
</organism>
<evidence type="ECO:0000256" key="1">
    <source>
        <dbReference type="ARBA" id="ARBA00018672"/>
    </source>
</evidence>
<dbReference type="InterPro" id="IPR046947">
    <property type="entry name" value="LytR-like"/>
</dbReference>
<sequence length="236" mass="27551">MRVGICDDDSKWYKQAKEIIEAYGKKTDTKIEILYFPQGESLETYEGDPMEAIFMDVDLGEENGIVLAEKINKRWKNCQIIYLTNYLSYATETYHTDHTFFVLKEQFQDRIGEVFGKILHTMEQKSERLIFSVVGGKEVILAPEDILYFERSGRVTRIVTVWGNYEIWDKLKDVMDKLSEVDFVRCHNSYIVYMPAVRELGKSCFILKNGTKIMISRSHMKGVKSAFMRWAMTQIA</sequence>
<dbReference type="Pfam" id="PF00072">
    <property type="entry name" value="Response_reg"/>
    <property type="match status" value="1"/>
</dbReference>
<evidence type="ECO:0000256" key="4">
    <source>
        <dbReference type="ARBA" id="ARBA00023159"/>
    </source>
</evidence>
<name>A0A9D2AN15_9FIRM</name>
<evidence type="ECO:0000259" key="7">
    <source>
        <dbReference type="PROSITE" id="PS50930"/>
    </source>
</evidence>
<keyword evidence="8" id="KW-0238">DNA-binding</keyword>
<evidence type="ECO:0000313" key="8">
    <source>
        <dbReference type="EMBL" id="HIX38209.1"/>
    </source>
</evidence>
<protein>
    <recommendedName>
        <fullName evidence="1">Stage 0 sporulation protein A homolog</fullName>
    </recommendedName>
</protein>
<comment type="function">
    <text evidence="5">May play the central regulatory role in sporulation. It may be an element of the effector pathway responsible for the activation of sporulation genes in response to nutritional stress. Spo0A may act in concert with spo0H (a sigma factor) to control the expression of some genes that are critical to the sporulation process.</text>
</comment>
<comment type="function">
    <text evidence="6">Required for high-level post-exponential phase expression of a series of secreted proteins.</text>
</comment>
<evidence type="ECO:0000256" key="2">
    <source>
        <dbReference type="ARBA" id="ARBA00022490"/>
    </source>
</evidence>
<dbReference type="Proteomes" id="UP000824230">
    <property type="component" value="Unassembled WGS sequence"/>
</dbReference>
<dbReference type="AlphaFoldDB" id="A0A9D2AN15"/>
<dbReference type="InterPro" id="IPR001789">
    <property type="entry name" value="Sig_transdc_resp-reg_receiver"/>
</dbReference>
<dbReference type="EMBL" id="DXFG01000216">
    <property type="protein sequence ID" value="HIX38209.1"/>
    <property type="molecule type" value="Genomic_DNA"/>
</dbReference>
<reference evidence="8" key="2">
    <citation type="submission" date="2021-04" db="EMBL/GenBank/DDBJ databases">
        <authorList>
            <person name="Gilroy R."/>
        </authorList>
    </citation>
    <scope>NUCLEOTIDE SEQUENCE</scope>
    <source>
        <strain evidence="8">ChiHjej12B11-1927</strain>
    </source>
</reference>
<gene>
    <name evidence="8" type="ORF">H9738_10140</name>
</gene>
<dbReference type="Pfam" id="PF04397">
    <property type="entry name" value="LytTR"/>
    <property type="match status" value="1"/>
</dbReference>
<reference evidence="8" key="1">
    <citation type="journal article" date="2021" name="PeerJ">
        <title>Extensive microbial diversity within the chicken gut microbiome revealed by metagenomics and culture.</title>
        <authorList>
            <person name="Gilroy R."/>
            <person name="Ravi A."/>
            <person name="Getino M."/>
            <person name="Pursley I."/>
            <person name="Horton D.L."/>
            <person name="Alikhan N.F."/>
            <person name="Baker D."/>
            <person name="Gharbi K."/>
            <person name="Hall N."/>
            <person name="Watson M."/>
            <person name="Adriaenssens E.M."/>
            <person name="Foster-Nyarko E."/>
            <person name="Jarju S."/>
            <person name="Secka A."/>
            <person name="Antonio M."/>
            <person name="Oren A."/>
            <person name="Chaudhuri R.R."/>
            <person name="La Ragione R."/>
            <person name="Hildebrand F."/>
            <person name="Pallen M.J."/>
        </authorList>
    </citation>
    <scope>NUCLEOTIDE SEQUENCE</scope>
    <source>
        <strain evidence="8">ChiHjej12B11-1927</strain>
    </source>
</reference>
<proteinExistence type="predicted"/>
<dbReference type="GO" id="GO:0000156">
    <property type="term" value="F:phosphorelay response regulator activity"/>
    <property type="evidence" value="ECO:0007669"/>
    <property type="project" value="InterPro"/>
</dbReference>
<dbReference type="PROSITE" id="PS50930">
    <property type="entry name" value="HTH_LYTTR"/>
    <property type="match status" value="1"/>
</dbReference>
<dbReference type="GO" id="GO:0003677">
    <property type="term" value="F:DNA binding"/>
    <property type="evidence" value="ECO:0007669"/>
    <property type="project" value="UniProtKB-KW"/>
</dbReference>
<evidence type="ECO:0000256" key="5">
    <source>
        <dbReference type="ARBA" id="ARBA00024867"/>
    </source>
</evidence>
<keyword evidence="3" id="KW-0902">Two-component regulatory system</keyword>
<evidence type="ECO:0000313" key="9">
    <source>
        <dbReference type="Proteomes" id="UP000824230"/>
    </source>
</evidence>
<evidence type="ECO:0000256" key="3">
    <source>
        <dbReference type="ARBA" id="ARBA00023012"/>
    </source>
</evidence>
<dbReference type="PANTHER" id="PTHR37299:SF3">
    <property type="entry name" value="STAGE 0 SPORULATION PROTEIN A HOMOLOG"/>
    <property type="match status" value="1"/>
</dbReference>
<keyword evidence="4" id="KW-0010">Activator</keyword>
<feature type="domain" description="HTH LytTR-type" evidence="7">
    <location>
        <begin position="129"/>
        <end position="229"/>
    </location>
</feature>
<dbReference type="Gene3D" id="2.40.50.1020">
    <property type="entry name" value="LytTr DNA-binding domain"/>
    <property type="match status" value="1"/>
</dbReference>
<dbReference type="SUPFAM" id="SSF52172">
    <property type="entry name" value="CheY-like"/>
    <property type="match status" value="1"/>
</dbReference>
<dbReference type="SMART" id="SM00850">
    <property type="entry name" value="LytTR"/>
    <property type="match status" value="1"/>
</dbReference>
<keyword evidence="2" id="KW-0963">Cytoplasm</keyword>
<dbReference type="Gene3D" id="3.40.50.2300">
    <property type="match status" value="1"/>
</dbReference>
<dbReference type="InterPro" id="IPR007492">
    <property type="entry name" value="LytTR_DNA-bd_dom"/>
</dbReference>
<evidence type="ECO:0000256" key="6">
    <source>
        <dbReference type="ARBA" id="ARBA00037164"/>
    </source>
</evidence>
<dbReference type="PANTHER" id="PTHR37299">
    <property type="entry name" value="TRANSCRIPTIONAL REGULATOR-RELATED"/>
    <property type="match status" value="1"/>
</dbReference>